<evidence type="ECO:0000313" key="3">
    <source>
        <dbReference type="Proteomes" id="UP000311713"/>
    </source>
</evidence>
<evidence type="ECO:0000313" key="2">
    <source>
        <dbReference type="EMBL" id="TNM31153.1"/>
    </source>
</evidence>
<keyword evidence="1" id="KW-1133">Transmembrane helix</keyword>
<dbReference type="OrthoDB" id="3481760at2"/>
<comment type="caution">
    <text evidence="2">The sequence shown here is derived from an EMBL/GenBank/DDBJ whole genome shotgun (WGS) entry which is preliminary data.</text>
</comment>
<keyword evidence="1" id="KW-0472">Membrane</keyword>
<proteinExistence type="predicted"/>
<name>A0A5C4V5T8_9ACTN</name>
<dbReference type="AlphaFoldDB" id="A0A5C4V5T8"/>
<keyword evidence="3" id="KW-1185">Reference proteome</keyword>
<dbReference type="EMBL" id="VDGT01000006">
    <property type="protein sequence ID" value="TNM31153.1"/>
    <property type="molecule type" value="Genomic_DNA"/>
</dbReference>
<evidence type="ECO:0000256" key="1">
    <source>
        <dbReference type="SAM" id="Phobius"/>
    </source>
</evidence>
<feature type="transmembrane region" description="Helical" evidence="1">
    <location>
        <begin position="68"/>
        <end position="90"/>
    </location>
</feature>
<dbReference type="Proteomes" id="UP000311713">
    <property type="component" value="Unassembled WGS sequence"/>
</dbReference>
<sequence length="96" mass="10549">MATQRVKTAPLALGIAVVANVAAGIIGLWILLYLLDANPRNDLVTVSHDVSRALAFWSYDLFTFDKEWVRVVSGYGVAAVTYLIIGNLLASRVRRM</sequence>
<protein>
    <submittedName>
        <fullName evidence="2">Uncharacterized protein</fullName>
    </submittedName>
</protein>
<keyword evidence="1" id="KW-0812">Transmembrane</keyword>
<gene>
    <name evidence="2" type="ORF">FH715_10740</name>
</gene>
<feature type="transmembrane region" description="Helical" evidence="1">
    <location>
        <begin position="12"/>
        <end position="35"/>
    </location>
</feature>
<organism evidence="2 3">
    <name type="scientific">Streptomyces sedi</name>
    <dbReference type="NCBI Taxonomy" id="555059"/>
    <lineage>
        <taxon>Bacteria</taxon>
        <taxon>Bacillati</taxon>
        <taxon>Actinomycetota</taxon>
        <taxon>Actinomycetes</taxon>
        <taxon>Kitasatosporales</taxon>
        <taxon>Streptomycetaceae</taxon>
        <taxon>Streptomyces</taxon>
    </lineage>
</organism>
<dbReference type="RefSeq" id="WP_139643635.1">
    <property type="nucleotide sequence ID" value="NZ_BAAAZS010000074.1"/>
</dbReference>
<reference evidence="2 3" key="1">
    <citation type="submission" date="2019-06" db="EMBL/GenBank/DDBJ databases">
        <title>Draft genome of Streptomyces sedi sp. JCM16909.</title>
        <authorList>
            <person name="Klykleung N."/>
            <person name="Tanasupawat S."/>
            <person name="Kudo T."/>
            <person name="Yuki M."/>
            <person name="Ohkuma M."/>
        </authorList>
    </citation>
    <scope>NUCLEOTIDE SEQUENCE [LARGE SCALE GENOMIC DNA]</scope>
    <source>
        <strain evidence="2 3">JCM 16909</strain>
    </source>
</reference>
<accession>A0A5C4V5T8</accession>